<sequence>MTIHKSQGQTFECIGVDLIREVYSHGQPYIAFLRVRRLAALKVLLDIDCHNQTKNIVDHSILQEGAQSGAPKAPRFEHP</sequence>
<reference evidence="2" key="1">
    <citation type="submission" date="2022-11" db="UniProtKB">
        <authorList>
            <consortium name="WormBaseParasite"/>
        </authorList>
    </citation>
    <scope>IDENTIFICATION</scope>
</reference>
<dbReference type="Proteomes" id="UP000887540">
    <property type="component" value="Unplaced"/>
</dbReference>
<dbReference type="AlphaFoldDB" id="A0A914D7G1"/>
<dbReference type="InterPro" id="IPR027417">
    <property type="entry name" value="P-loop_NTPase"/>
</dbReference>
<organism evidence="1 2">
    <name type="scientific">Acrobeloides nanus</name>
    <dbReference type="NCBI Taxonomy" id="290746"/>
    <lineage>
        <taxon>Eukaryota</taxon>
        <taxon>Metazoa</taxon>
        <taxon>Ecdysozoa</taxon>
        <taxon>Nematoda</taxon>
        <taxon>Chromadorea</taxon>
        <taxon>Rhabditida</taxon>
        <taxon>Tylenchina</taxon>
        <taxon>Cephalobomorpha</taxon>
        <taxon>Cephaloboidea</taxon>
        <taxon>Cephalobidae</taxon>
        <taxon>Acrobeloides</taxon>
    </lineage>
</organism>
<dbReference type="WBParaSite" id="ACRNAN_scaffold20563.g16272.t1">
    <property type="protein sequence ID" value="ACRNAN_scaffold20563.g16272.t1"/>
    <property type="gene ID" value="ACRNAN_scaffold20563.g16272"/>
</dbReference>
<evidence type="ECO:0000313" key="1">
    <source>
        <dbReference type="Proteomes" id="UP000887540"/>
    </source>
</evidence>
<protein>
    <submittedName>
        <fullName evidence="2">Uncharacterized protein</fullName>
    </submittedName>
</protein>
<evidence type="ECO:0000313" key="2">
    <source>
        <dbReference type="WBParaSite" id="ACRNAN_scaffold20563.g16272.t1"/>
    </source>
</evidence>
<name>A0A914D7G1_9BILA</name>
<accession>A0A914D7G1</accession>
<dbReference type="SUPFAM" id="SSF52540">
    <property type="entry name" value="P-loop containing nucleoside triphosphate hydrolases"/>
    <property type="match status" value="1"/>
</dbReference>
<keyword evidence="1" id="KW-1185">Reference proteome</keyword>
<proteinExistence type="predicted"/>